<sequence>MAGLGQLGGNASSKSGYEWVKDAVWCISSKFVDAEGVRHLGPLSSWVREGEEINIEFLRCALSERVCHKGPSGGWFFMYTCVLSEIGVRFPFTPFECAVLRQINCAPSQIHSNSWGFMRALEILMEYLEEKPSVEVFFHLFQAKGVDRGMWVTLSSHQGRTVFCPFKASYKDFKEFYIKVRSAEDSFPFYLDNHLAEKFPLYWNKRPVQCLGVEELLDKDADLVEFLFQNLKGGKVLTTSELLKWDSEESVIDYLESKVPNCNTSSLKSFFKQRVEKEVSSSHVVKVEKGSEVRKLLERRRPVSLKRMRSEEAFGKKVIDLTGSRCHGKDLSVEEAVNFTKSQEGLQGFSAVEDLNSLWCQQYPFASVADEHFRSKVDLEMLGKVGKVEAARLLCIGREWEMQAMEEEGTKEDKRAELIEVEKNLKLAREQVTLKERENALLEKEAKVSKKADGFEMFAAAWDRAKAQIELFVPGVDLDKMDPVKVVYKGELVDDDQVSAEGSDDHNPGE</sequence>
<dbReference type="InterPro" id="IPR007321">
    <property type="entry name" value="Transposase_28"/>
</dbReference>
<protein>
    <recommendedName>
        <fullName evidence="2">Transposase (putative) gypsy type domain-containing protein</fullName>
    </recommendedName>
</protein>
<feature type="coiled-coil region" evidence="1">
    <location>
        <begin position="404"/>
        <end position="445"/>
    </location>
</feature>
<proteinExistence type="predicted"/>
<dbReference type="EMBL" id="JASCZI010242112">
    <property type="protein sequence ID" value="MED6209645.1"/>
    <property type="molecule type" value="Genomic_DNA"/>
</dbReference>
<accession>A0ABU6YJY0</accession>
<evidence type="ECO:0000313" key="3">
    <source>
        <dbReference type="EMBL" id="MED6209645.1"/>
    </source>
</evidence>
<keyword evidence="4" id="KW-1185">Reference proteome</keyword>
<evidence type="ECO:0000259" key="2">
    <source>
        <dbReference type="Pfam" id="PF04195"/>
    </source>
</evidence>
<organism evidence="3 4">
    <name type="scientific">Stylosanthes scabra</name>
    <dbReference type="NCBI Taxonomy" id="79078"/>
    <lineage>
        <taxon>Eukaryota</taxon>
        <taxon>Viridiplantae</taxon>
        <taxon>Streptophyta</taxon>
        <taxon>Embryophyta</taxon>
        <taxon>Tracheophyta</taxon>
        <taxon>Spermatophyta</taxon>
        <taxon>Magnoliopsida</taxon>
        <taxon>eudicotyledons</taxon>
        <taxon>Gunneridae</taxon>
        <taxon>Pentapetalae</taxon>
        <taxon>rosids</taxon>
        <taxon>fabids</taxon>
        <taxon>Fabales</taxon>
        <taxon>Fabaceae</taxon>
        <taxon>Papilionoideae</taxon>
        <taxon>50 kb inversion clade</taxon>
        <taxon>dalbergioids sensu lato</taxon>
        <taxon>Dalbergieae</taxon>
        <taxon>Pterocarpus clade</taxon>
        <taxon>Stylosanthes</taxon>
    </lineage>
</organism>
<keyword evidence="1" id="KW-0175">Coiled coil</keyword>
<evidence type="ECO:0000313" key="4">
    <source>
        <dbReference type="Proteomes" id="UP001341840"/>
    </source>
</evidence>
<evidence type="ECO:0000256" key="1">
    <source>
        <dbReference type="SAM" id="Coils"/>
    </source>
</evidence>
<feature type="domain" description="Transposase (putative) gypsy type" evidence="2">
    <location>
        <begin position="85"/>
        <end position="144"/>
    </location>
</feature>
<reference evidence="3 4" key="1">
    <citation type="journal article" date="2023" name="Plants (Basel)">
        <title>Bridging the Gap: Combining Genomics and Transcriptomics Approaches to Understand Stylosanthes scabra, an Orphan Legume from the Brazilian Caatinga.</title>
        <authorList>
            <person name="Ferreira-Neto J.R.C."/>
            <person name="da Silva M.D."/>
            <person name="Binneck E."/>
            <person name="de Melo N.F."/>
            <person name="da Silva R.H."/>
            <person name="de Melo A.L.T.M."/>
            <person name="Pandolfi V."/>
            <person name="Bustamante F.O."/>
            <person name="Brasileiro-Vidal A.C."/>
            <person name="Benko-Iseppon A.M."/>
        </authorList>
    </citation>
    <scope>NUCLEOTIDE SEQUENCE [LARGE SCALE GENOMIC DNA]</scope>
    <source>
        <tissue evidence="3">Leaves</tissue>
    </source>
</reference>
<dbReference type="Proteomes" id="UP001341840">
    <property type="component" value="Unassembled WGS sequence"/>
</dbReference>
<comment type="caution">
    <text evidence="3">The sequence shown here is derived from an EMBL/GenBank/DDBJ whole genome shotgun (WGS) entry which is preliminary data.</text>
</comment>
<dbReference type="Pfam" id="PF04195">
    <property type="entry name" value="Transposase_28"/>
    <property type="match status" value="1"/>
</dbReference>
<name>A0ABU6YJY0_9FABA</name>
<gene>
    <name evidence="3" type="ORF">PIB30_056731</name>
</gene>